<dbReference type="InterPro" id="IPR051158">
    <property type="entry name" value="Metallophosphoesterase_sf"/>
</dbReference>
<feature type="transmembrane region" description="Helical" evidence="1">
    <location>
        <begin position="62"/>
        <end position="87"/>
    </location>
</feature>
<accession>A0A9D1NML6</accession>
<keyword evidence="1" id="KW-0472">Membrane</keyword>
<dbReference type="Proteomes" id="UP000886845">
    <property type="component" value="Unassembled WGS sequence"/>
</dbReference>
<dbReference type="AlphaFoldDB" id="A0A9D1NML6"/>
<evidence type="ECO:0000313" key="3">
    <source>
        <dbReference type="EMBL" id="HIV09422.1"/>
    </source>
</evidence>
<feature type="domain" description="Calcineurin-like phosphoesterase" evidence="2">
    <location>
        <begin position="138"/>
        <end position="301"/>
    </location>
</feature>
<dbReference type="InterPro" id="IPR004843">
    <property type="entry name" value="Calcineurin-like_PHP"/>
</dbReference>
<keyword evidence="1" id="KW-0812">Transmembrane</keyword>
<dbReference type="PANTHER" id="PTHR31302">
    <property type="entry name" value="TRANSMEMBRANE PROTEIN WITH METALLOPHOSPHOESTERASE DOMAIN-RELATED"/>
    <property type="match status" value="1"/>
</dbReference>
<protein>
    <submittedName>
        <fullName evidence="3">Metallophosphoesterase</fullName>
    </submittedName>
</protein>
<gene>
    <name evidence="3" type="ORF">IAC79_04840</name>
</gene>
<dbReference type="GO" id="GO:0016787">
    <property type="term" value="F:hydrolase activity"/>
    <property type="evidence" value="ECO:0007669"/>
    <property type="project" value="InterPro"/>
</dbReference>
<dbReference type="Gene3D" id="3.60.21.10">
    <property type="match status" value="1"/>
</dbReference>
<dbReference type="InterPro" id="IPR029052">
    <property type="entry name" value="Metallo-depent_PP-like"/>
</dbReference>
<evidence type="ECO:0000259" key="2">
    <source>
        <dbReference type="Pfam" id="PF00149"/>
    </source>
</evidence>
<comment type="caution">
    <text evidence="3">The sequence shown here is derived from an EMBL/GenBank/DDBJ whole genome shotgun (WGS) entry which is preliminary data.</text>
</comment>
<evidence type="ECO:0000313" key="4">
    <source>
        <dbReference type="Proteomes" id="UP000886845"/>
    </source>
</evidence>
<dbReference type="CDD" id="cd07385">
    <property type="entry name" value="MPP_YkuE_C"/>
    <property type="match status" value="1"/>
</dbReference>
<dbReference type="Pfam" id="PF00149">
    <property type="entry name" value="Metallophos"/>
    <property type="match status" value="1"/>
</dbReference>
<dbReference type="SUPFAM" id="SSF56300">
    <property type="entry name" value="Metallo-dependent phosphatases"/>
    <property type="match status" value="1"/>
</dbReference>
<feature type="transmembrane region" description="Helical" evidence="1">
    <location>
        <begin position="93"/>
        <end position="114"/>
    </location>
</feature>
<proteinExistence type="predicted"/>
<organism evidence="3 4">
    <name type="scientific">Candidatus Spyradenecus faecavium</name>
    <dbReference type="NCBI Taxonomy" id="2840947"/>
    <lineage>
        <taxon>Bacteria</taxon>
        <taxon>Pseudomonadati</taxon>
        <taxon>Lentisphaerota</taxon>
        <taxon>Lentisphaeria</taxon>
        <taxon>Lentisphaerales</taxon>
        <taxon>Lentisphaeraceae</taxon>
        <taxon>Lentisphaeraceae incertae sedis</taxon>
        <taxon>Candidatus Spyradenecus</taxon>
    </lineage>
</organism>
<reference evidence="3" key="2">
    <citation type="journal article" date="2021" name="PeerJ">
        <title>Extensive microbial diversity within the chicken gut microbiome revealed by metagenomics and culture.</title>
        <authorList>
            <person name="Gilroy R."/>
            <person name="Ravi A."/>
            <person name="Getino M."/>
            <person name="Pursley I."/>
            <person name="Horton D.L."/>
            <person name="Alikhan N.F."/>
            <person name="Baker D."/>
            <person name="Gharbi K."/>
            <person name="Hall N."/>
            <person name="Watson M."/>
            <person name="Adriaenssens E.M."/>
            <person name="Foster-Nyarko E."/>
            <person name="Jarju S."/>
            <person name="Secka A."/>
            <person name="Antonio M."/>
            <person name="Oren A."/>
            <person name="Chaudhuri R.R."/>
            <person name="La Ragione R."/>
            <person name="Hildebrand F."/>
            <person name="Pallen M.J."/>
        </authorList>
    </citation>
    <scope>NUCLEOTIDE SEQUENCE</scope>
    <source>
        <strain evidence="3">35461</strain>
    </source>
</reference>
<dbReference type="PANTHER" id="PTHR31302:SF0">
    <property type="entry name" value="TRANSMEMBRANE PROTEIN WITH METALLOPHOSPHOESTERASE DOMAIN"/>
    <property type="match status" value="1"/>
</dbReference>
<keyword evidence="1" id="KW-1133">Transmembrane helix</keyword>
<name>A0A9D1NML6_9BACT</name>
<dbReference type="EMBL" id="DVOR01000156">
    <property type="protein sequence ID" value="HIV09422.1"/>
    <property type="molecule type" value="Genomic_DNA"/>
</dbReference>
<evidence type="ECO:0000256" key="1">
    <source>
        <dbReference type="SAM" id="Phobius"/>
    </source>
</evidence>
<sequence>MMPINLFCSLLAILVTLGPVARLGLPRWAVAVVGVILVGLAQQVIVHRVFRASVMSPDGMPLWIVAVLLWGTAFLTSAGGLTILWWALRWCHVAIPAWAPLALGAAMAFLFLYLGERLPSVREREAVLPGLPAEADGLRVAVLADVHIDRWRGRDWCERLVARVNAAKPDLILFTGDQADGRIALRRDDIAPLAKLEAPLGKYLISGNHEHYFETGAYLLEYERLGITLLEGRARQVGPLWLLGLPDGRSLTRSDEAERRLRGLMDQVPAGAFPVLLVHKPGIAPEADAMGVRLQLSGHTHGGQLPIVAPIIARYNRGFVRGWYDLPHGMRLFVAPGTGVWLGFPYRLYPSEITLLTLRAAD</sequence>
<feature type="transmembrane region" description="Helical" evidence="1">
    <location>
        <begin position="32"/>
        <end position="50"/>
    </location>
</feature>
<reference evidence="3" key="1">
    <citation type="submission" date="2020-10" db="EMBL/GenBank/DDBJ databases">
        <authorList>
            <person name="Gilroy R."/>
        </authorList>
    </citation>
    <scope>NUCLEOTIDE SEQUENCE</scope>
    <source>
        <strain evidence="3">35461</strain>
    </source>
</reference>